<evidence type="ECO:0000256" key="1">
    <source>
        <dbReference type="ARBA" id="ARBA00022603"/>
    </source>
</evidence>
<comment type="caution">
    <text evidence="4">Lacks conserved residue(s) required for the propagation of feature annotation.</text>
</comment>
<gene>
    <name evidence="4 7" type="primary">prmC</name>
    <name evidence="7" type="ORF">J0A68_21900</name>
</gene>
<feature type="binding site" evidence="4">
    <location>
        <begin position="185"/>
        <end position="188"/>
    </location>
    <ligand>
        <name>substrate</name>
    </ligand>
</feature>
<dbReference type="EMBL" id="JAFKCT010000017">
    <property type="protein sequence ID" value="MBN7813625.1"/>
    <property type="molecule type" value="Genomic_DNA"/>
</dbReference>
<feature type="binding site" evidence="4">
    <location>
        <position position="185"/>
    </location>
    <ligand>
        <name>S-adenosyl-L-methionine</name>
        <dbReference type="ChEBI" id="CHEBI:59789"/>
    </ligand>
</feature>
<dbReference type="NCBIfam" id="TIGR00536">
    <property type="entry name" value="hemK_fam"/>
    <property type="match status" value="1"/>
</dbReference>
<keyword evidence="8" id="KW-1185">Reference proteome</keyword>
<evidence type="ECO:0000259" key="6">
    <source>
        <dbReference type="Pfam" id="PF17827"/>
    </source>
</evidence>
<comment type="caution">
    <text evidence="7">The sequence shown here is derived from an EMBL/GenBank/DDBJ whole genome shotgun (WGS) entry which is preliminary data.</text>
</comment>
<evidence type="ECO:0000256" key="3">
    <source>
        <dbReference type="ARBA" id="ARBA00022691"/>
    </source>
</evidence>
<sequence>MSISLLDFSKKLSSELLDLYPETEAQSLAAWLIEHHFGLKRIDGPTLLEEEKVPEKLQEDLARLKSGEPIQYILGKGPFYGREFLVTSATLIPRNETEELVHLIIKENKAANLRILDIGTGTGCIPISLALEMNSPDVYALDISEPALAIARKNAEVLGANVRFELCDILTQTPTVGKLDILVSNPPYVLESDKSQMHQNVLAHEPWTALFVTDEDPLIFYRVIAEKGRKILKPGGKLYFEIHESKGELVHALLASTGYVDVRILQDLNGKDRMCAAIWG</sequence>
<feature type="domain" description="Methyltransferase" evidence="5">
    <location>
        <begin position="111"/>
        <end position="253"/>
    </location>
</feature>
<keyword evidence="3 4" id="KW-0949">S-adenosyl-L-methionine</keyword>
<comment type="similarity">
    <text evidence="4">Belongs to the protein N5-glutamine methyltransferase family. PrmC subfamily.</text>
</comment>
<dbReference type="InterPro" id="IPR029063">
    <property type="entry name" value="SAM-dependent_MTases_sf"/>
</dbReference>
<evidence type="ECO:0000256" key="4">
    <source>
        <dbReference type="HAMAP-Rule" id="MF_02126"/>
    </source>
</evidence>
<dbReference type="InterPro" id="IPR050320">
    <property type="entry name" value="N5-glutamine_MTase"/>
</dbReference>
<dbReference type="InterPro" id="IPR004556">
    <property type="entry name" value="HemK-like"/>
</dbReference>
<dbReference type="InterPro" id="IPR040758">
    <property type="entry name" value="PrmC_N"/>
</dbReference>
<dbReference type="InterPro" id="IPR019874">
    <property type="entry name" value="RF_methyltr_PrmC"/>
</dbReference>
<comment type="function">
    <text evidence="4">Methylates the class 1 translation termination release factors RF1/PrfA and RF2/PrfB on the glutamine residue of the universally conserved GGQ motif.</text>
</comment>
<dbReference type="Pfam" id="PF17827">
    <property type="entry name" value="PrmC_N"/>
    <property type="match status" value="1"/>
</dbReference>
<dbReference type="PANTHER" id="PTHR18895:SF74">
    <property type="entry name" value="MTRF1L RELEASE FACTOR GLUTAMINE METHYLTRANSFERASE"/>
    <property type="match status" value="1"/>
</dbReference>
<dbReference type="Gene3D" id="1.10.8.10">
    <property type="entry name" value="DNA helicase RuvA subunit, C-terminal domain"/>
    <property type="match status" value="1"/>
</dbReference>
<dbReference type="HAMAP" id="MF_02126">
    <property type="entry name" value="RF_methyltr_PrmC"/>
    <property type="match status" value="1"/>
</dbReference>
<feature type="binding site" evidence="4">
    <location>
        <position position="142"/>
    </location>
    <ligand>
        <name>S-adenosyl-L-methionine</name>
        <dbReference type="ChEBI" id="CHEBI:59789"/>
    </ligand>
</feature>
<proteinExistence type="inferred from homology"/>
<dbReference type="NCBIfam" id="TIGR03534">
    <property type="entry name" value="RF_mod_PrmC"/>
    <property type="match status" value="1"/>
</dbReference>
<accession>A0ABS3CBR8</accession>
<dbReference type="GO" id="GO:0032259">
    <property type="term" value="P:methylation"/>
    <property type="evidence" value="ECO:0007669"/>
    <property type="project" value="UniProtKB-KW"/>
</dbReference>
<dbReference type="CDD" id="cd02440">
    <property type="entry name" value="AdoMet_MTases"/>
    <property type="match status" value="1"/>
</dbReference>
<feature type="domain" description="Release factor glutamine methyltransferase N-terminal" evidence="6">
    <location>
        <begin position="23"/>
        <end position="75"/>
    </location>
</feature>
<dbReference type="InterPro" id="IPR002052">
    <property type="entry name" value="DNA_methylase_N6_adenine_CS"/>
</dbReference>
<feature type="binding site" evidence="4">
    <location>
        <begin position="119"/>
        <end position="123"/>
    </location>
    <ligand>
        <name>S-adenosyl-L-methionine</name>
        <dbReference type="ChEBI" id="CHEBI:59789"/>
    </ligand>
</feature>
<evidence type="ECO:0000313" key="7">
    <source>
        <dbReference type="EMBL" id="MBN7813625.1"/>
    </source>
</evidence>
<evidence type="ECO:0000256" key="2">
    <source>
        <dbReference type="ARBA" id="ARBA00022679"/>
    </source>
</evidence>
<protein>
    <recommendedName>
        <fullName evidence="4">Release factor glutamine methyltransferase</fullName>
        <shortName evidence="4">RF MTase</shortName>
        <ecNumber evidence="4">2.1.1.297</ecNumber>
    </recommendedName>
    <alternativeName>
        <fullName evidence="4">N5-glutamine methyltransferase PrmC</fullName>
    </alternativeName>
    <alternativeName>
        <fullName evidence="4">Protein-(glutamine-N5) MTase PrmC</fullName>
    </alternativeName>
    <alternativeName>
        <fullName evidence="4">Protein-glutamine N-methyltransferase PrmC</fullName>
    </alternativeName>
</protein>
<dbReference type="RefSeq" id="WP_206580397.1">
    <property type="nucleotide sequence ID" value="NZ_JAFKCT010000017.1"/>
</dbReference>
<dbReference type="EC" id="2.1.1.297" evidence="4"/>
<reference evidence="7 8" key="1">
    <citation type="submission" date="2021-03" db="EMBL/GenBank/DDBJ databases">
        <title>novel species isolated from a fishpond in China.</title>
        <authorList>
            <person name="Lu H."/>
            <person name="Cai Z."/>
        </authorList>
    </citation>
    <scope>NUCLEOTIDE SEQUENCE [LARGE SCALE GENOMIC DNA]</scope>
    <source>
        <strain evidence="7 8">H41</strain>
    </source>
</reference>
<dbReference type="PROSITE" id="PS00092">
    <property type="entry name" value="N6_MTASE"/>
    <property type="match status" value="1"/>
</dbReference>
<dbReference type="GO" id="GO:0102559">
    <property type="term" value="F:peptide chain release factor N(5)-glutamine methyltransferase activity"/>
    <property type="evidence" value="ECO:0007669"/>
    <property type="project" value="UniProtKB-EC"/>
</dbReference>
<dbReference type="PANTHER" id="PTHR18895">
    <property type="entry name" value="HEMK METHYLTRANSFERASE"/>
    <property type="match status" value="1"/>
</dbReference>
<name>A0ABS3CBR8_9BACT</name>
<dbReference type="InterPro" id="IPR025714">
    <property type="entry name" value="Methyltranfer_dom"/>
</dbReference>
<dbReference type="Proteomes" id="UP000664317">
    <property type="component" value="Unassembled WGS sequence"/>
</dbReference>
<dbReference type="Pfam" id="PF13847">
    <property type="entry name" value="Methyltransf_31"/>
    <property type="match status" value="1"/>
</dbReference>
<dbReference type="Gene3D" id="3.40.50.150">
    <property type="entry name" value="Vaccinia Virus protein VP39"/>
    <property type="match status" value="1"/>
</dbReference>
<organism evidence="7 8">
    <name type="scientific">Algoriphagus oliviformis</name>
    <dbReference type="NCBI Taxonomy" id="2811231"/>
    <lineage>
        <taxon>Bacteria</taxon>
        <taxon>Pseudomonadati</taxon>
        <taxon>Bacteroidota</taxon>
        <taxon>Cytophagia</taxon>
        <taxon>Cytophagales</taxon>
        <taxon>Cyclobacteriaceae</taxon>
        <taxon>Algoriphagus</taxon>
    </lineage>
</organism>
<evidence type="ECO:0000313" key="8">
    <source>
        <dbReference type="Proteomes" id="UP000664317"/>
    </source>
</evidence>
<comment type="catalytic activity">
    <reaction evidence="4">
        <text>L-glutaminyl-[peptide chain release factor] + S-adenosyl-L-methionine = N(5)-methyl-L-glutaminyl-[peptide chain release factor] + S-adenosyl-L-homocysteine + H(+)</text>
        <dbReference type="Rhea" id="RHEA:42896"/>
        <dbReference type="Rhea" id="RHEA-COMP:10271"/>
        <dbReference type="Rhea" id="RHEA-COMP:10272"/>
        <dbReference type="ChEBI" id="CHEBI:15378"/>
        <dbReference type="ChEBI" id="CHEBI:30011"/>
        <dbReference type="ChEBI" id="CHEBI:57856"/>
        <dbReference type="ChEBI" id="CHEBI:59789"/>
        <dbReference type="ChEBI" id="CHEBI:61891"/>
        <dbReference type="EC" id="2.1.1.297"/>
    </reaction>
</comment>
<dbReference type="SUPFAM" id="SSF53335">
    <property type="entry name" value="S-adenosyl-L-methionine-dependent methyltransferases"/>
    <property type="match status" value="1"/>
</dbReference>
<keyword evidence="2 4" id="KW-0808">Transferase</keyword>
<keyword evidence="1 4" id="KW-0489">Methyltransferase</keyword>
<evidence type="ECO:0000259" key="5">
    <source>
        <dbReference type="Pfam" id="PF13847"/>
    </source>
</evidence>